<dbReference type="CDD" id="cd04301">
    <property type="entry name" value="NAT_SF"/>
    <property type="match status" value="1"/>
</dbReference>
<sequence>MVIIRAARLVDLEHIAELHAQSWRENYQQVLSADYLNDKVFAERLAVWTTRLTTPQSNQLVLVAELEGVFCGFICLLGGNHPKYGTIIDNLHVMSANKGQGTGSRLLAAAASWAAANYKDHDVYLEVLAGNNKAIGFYQAKGATNIATAYWHTPCGNKAKEFIYSWGAPDNLAKGVVQGIANKLTKNLAEKVS</sequence>
<dbReference type="EMBL" id="BDQM01000027">
    <property type="protein sequence ID" value="GAW97187.1"/>
    <property type="molecule type" value="Genomic_DNA"/>
</dbReference>
<proteinExistence type="predicted"/>
<evidence type="ECO:0000313" key="4">
    <source>
        <dbReference type="EMBL" id="GAW97187.1"/>
    </source>
</evidence>
<organism evidence="4 5">
    <name type="scientific">Colwellia marinimaniae</name>
    <dbReference type="NCBI Taxonomy" id="1513592"/>
    <lineage>
        <taxon>Bacteria</taxon>
        <taxon>Pseudomonadati</taxon>
        <taxon>Pseudomonadota</taxon>
        <taxon>Gammaproteobacteria</taxon>
        <taxon>Alteromonadales</taxon>
        <taxon>Colwelliaceae</taxon>
        <taxon>Colwellia</taxon>
    </lineage>
</organism>
<evidence type="ECO:0000259" key="3">
    <source>
        <dbReference type="PROSITE" id="PS51186"/>
    </source>
</evidence>
<dbReference type="Pfam" id="PF00583">
    <property type="entry name" value="Acetyltransf_1"/>
    <property type="match status" value="1"/>
</dbReference>
<dbReference type="SUPFAM" id="SSF55729">
    <property type="entry name" value="Acyl-CoA N-acyltransferases (Nat)"/>
    <property type="match status" value="1"/>
</dbReference>
<dbReference type="InterPro" id="IPR016181">
    <property type="entry name" value="Acyl_CoA_acyltransferase"/>
</dbReference>
<dbReference type="InterPro" id="IPR000182">
    <property type="entry name" value="GNAT_dom"/>
</dbReference>
<feature type="domain" description="N-acetyltransferase" evidence="3">
    <location>
        <begin position="2"/>
        <end position="169"/>
    </location>
</feature>
<evidence type="ECO:0000313" key="5">
    <source>
        <dbReference type="Proteomes" id="UP000197068"/>
    </source>
</evidence>
<reference evidence="4 5" key="1">
    <citation type="submission" date="2017-06" db="EMBL/GenBank/DDBJ databases">
        <title>Whole Genome Sequences of Colwellia marinimaniae MTCD1.</title>
        <authorList>
            <person name="Kusumoto H."/>
            <person name="Inoue M."/>
            <person name="Tanikawa K."/>
            <person name="Maeji H."/>
            <person name="Cameron J.H."/>
            <person name="Bartlett D.H."/>
        </authorList>
    </citation>
    <scope>NUCLEOTIDE SEQUENCE [LARGE SCALE GENOMIC DNA]</scope>
    <source>
        <strain evidence="4 5">MTCD1</strain>
    </source>
</reference>
<dbReference type="PANTHER" id="PTHR43877:SF2">
    <property type="entry name" value="AMINOALKYLPHOSPHONATE N-ACETYLTRANSFERASE-RELATED"/>
    <property type="match status" value="1"/>
</dbReference>
<comment type="caution">
    <text evidence="4">The sequence shown here is derived from an EMBL/GenBank/DDBJ whole genome shotgun (WGS) entry which is preliminary data.</text>
</comment>
<name>A0ABQ0MXT5_9GAMM</name>
<dbReference type="PANTHER" id="PTHR43877">
    <property type="entry name" value="AMINOALKYLPHOSPHONATE N-ACETYLTRANSFERASE-RELATED-RELATED"/>
    <property type="match status" value="1"/>
</dbReference>
<gene>
    <name evidence="4" type="ORF">MTCD1_02813</name>
</gene>
<dbReference type="RefSeq" id="WP_057183256.1">
    <property type="nucleotide sequence ID" value="NZ_BDQM01000027.1"/>
</dbReference>
<dbReference type="Gene3D" id="3.40.630.30">
    <property type="match status" value="1"/>
</dbReference>
<accession>A0ABQ0MXT5</accession>
<dbReference type="InterPro" id="IPR050832">
    <property type="entry name" value="Bact_Acetyltransf"/>
</dbReference>
<protein>
    <submittedName>
        <fullName evidence="4">N-acetyltransferase</fullName>
    </submittedName>
</protein>
<evidence type="ECO:0000256" key="2">
    <source>
        <dbReference type="ARBA" id="ARBA00023315"/>
    </source>
</evidence>
<keyword evidence="5" id="KW-1185">Reference proteome</keyword>
<evidence type="ECO:0000256" key="1">
    <source>
        <dbReference type="ARBA" id="ARBA00022679"/>
    </source>
</evidence>
<dbReference type="PROSITE" id="PS51186">
    <property type="entry name" value="GNAT"/>
    <property type="match status" value="1"/>
</dbReference>
<dbReference type="Proteomes" id="UP000197068">
    <property type="component" value="Unassembled WGS sequence"/>
</dbReference>
<keyword evidence="2" id="KW-0012">Acyltransferase</keyword>
<keyword evidence="1" id="KW-0808">Transferase</keyword>